<sequence length="820" mass="91080">MADLLVEAPSFSSFRLKSILHPLSTRQDAKPDRLRSSKSLSQLPQLEAPEGLVLRTVKGVNDLWQGWRDGLTAAQREQQRLRESRRQILCLRLKNAESHEQWETAAKELDTLEGNDEWKVDETTGDYNPDLIAGRLSELDHARTSCDLRSMMYLIRTALSRDLGGMDNVNLYRHSYIGTKSLIERYVESTLATIEAVITQSRWDTSVAGRDLLEGMIFARQSFGRSALLLSGGGTFGMAHIGVLKTLFDASLLPRIISGASAGSIVCAVLCTRTDEEIPELISEFAYGDLAVFGEEHNPDGMLSNLRRLLTEGSWSDIKHLTRVMRGLMGDITFQEAYNRTRRILNICVSTESIHELPRLLNYVTAPNVMIWSAVAASCSLPLVFSASPLLVKDPRTGEHHSWNPTPERWIDGSVDNDLPMTRLSEMFNVNHFIVSQVNPHVVPFLSRDDYLSPEGRAEQKAQPPDDHDWVHTLTSLARDEVLHRLQFLTEMGILPNLSTKLRSILSQKYSGDITILPELSLHDLTGLLRNPSVDFMIRSCLAGQRATWPKLSRIKDRCAIELALDRAVHRLRARVVFSESQQDLRKLHAGSYRTPRRSDMRGDVSSSTSAVVANQGVRRDRRQSGGSLLTIADRRRLLGVDPNEDGTETKGLDAEPQQSAAESPAVIRGNPLLKRASQSHTHMVACSSGPVTAPARGPTGFDSSKLKIPSRHHHRQESAKSDVQRWPDDASHRWAEDEAPAATTPRFSVSVTSPRGDALDFGEREPSTDRDTTGPASNESELEDDRSRTTPETHPSKSDDDEVGAGASVPTDDSAGLWD</sequence>
<dbReference type="Proteomes" id="UP001163324">
    <property type="component" value="Chromosome 9"/>
</dbReference>
<evidence type="ECO:0000313" key="1">
    <source>
        <dbReference type="EMBL" id="KAI9896299.1"/>
    </source>
</evidence>
<gene>
    <name evidence="1" type="ORF">N3K66_008471</name>
</gene>
<comment type="caution">
    <text evidence="1">The sequence shown here is derived from an EMBL/GenBank/DDBJ whole genome shotgun (WGS) entry which is preliminary data.</text>
</comment>
<dbReference type="EMBL" id="CM047948">
    <property type="protein sequence ID" value="KAI9896299.1"/>
    <property type="molecule type" value="Genomic_DNA"/>
</dbReference>
<reference evidence="1" key="1">
    <citation type="submission" date="2022-10" db="EMBL/GenBank/DDBJ databases">
        <title>Complete Genome of Trichothecium roseum strain YXFP-22015, a Plant Pathogen Isolated from Citrus.</title>
        <authorList>
            <person name="Wang Y."/>
            <person name="Zhu L."/>
        </authorList>
    </citation>
    <scope>NUCLEOTIDE SEQUENCE</scope>
    <source>
        <strain evidence="1">YXFP-22015</strain>
    </source>
</reference>
<evidence type="ECO:0000313" key="2">
    <source>
        <dbReference type="Proteomes" id="UP001163324"/>
    </source>
</evidence>
<accession>A0ACC0UQA2</accession>
<name>A0ACC0UQA2_9HYPO</name>
<proteinExistence type="predicted"/>
<organism evidence="1 2">
    <name type="scientific">Trichothecium roseum</name>
    <dbReference type="NCBI Taxonomy" id="47278"/>
    <lineage>
        <taxon>Eukaryota</taxon>
        <taxon>Fungi</taxon>
        <taxon>Dikarya</taxon>
        <taxon>Ascomycota</taxon>
        <taxon>Pezizomycotina</taxon>
        <taxon>Sordariomycetes</taxon>
        <taxon>Hypocreomycetidae</taxon>
        <taxon>Hypocreales</taxon>
        <taxon>Hypocreales incertae sedis</taxon>
        <taxon>Trichothecium</taxon>
    </lineage>
</organism>
<keyword evidence="2" id="KW-1185">Reference proteome</keyword>
<protein>
    <submittedName>
        <fullName evidence="1">Uncharacterized protein</fullName>
    </submittedName>
</protein>